<comment type="similarity">
    <text evidence="3">Belongs to the HAD-like hydrolase superfamily. CbbY/CbbZ/Gph/YieH family.</text>
</comment>
<evidence type="ECO:0000313" key="6">
    <source>
        <dbReference type="Proteomes" id="UP000534294"/>
    </source>
</evidence>
<keyword evidence="5" id="KW-0378">Hydrolase</keyword>
<dbReference type="InterPro" id="IPR036412">
    <property type="entry name" value="HAD-like_sf"/>
</dbReference>
<dbReference type="InterPro" id="IPR041492">
    <property type="entry name" value="HAD_2"/>
</dbReference>
<evidence type="ECO:0000313" key="5">
    <source>
        <dbReference type="EMBL" id="MBB5036654.1"/>
    </source>
</evidence>
<comment type="caution">
    <text evidence="5">The sequence shown here is derived from an EMBL/GenBank/DDBJ whole genome shotgun (WGS) entry which is preliminary data.</text>
</comment>
<evidence type="ECO:0000256" key="2">
    <source>
        <dbReference type="ARBA" id="ARBA00004818"/>
    </source>
</evidence>
<dbReference type="SFLD" id="SFLDG01135">
    <property type="entry name" value="C1.5.6:_HAD__Beta-PGM__Phospha"/>
    <property type="match status" value="1"/>
</dbReference>
<dbReference type="RefSeq" id="WP_184205712.1">
    <property type="nucleotide sequence ID" value="NZ_JACHIF010000001.1"/>
</dbReference>
<dbReference type="SFLD" id="SFLDS00003">
    <property type="entry name" value="Haloacid_Dehalogenase"/>
    <property type="match status" value="1"/>
</dbReference>
<reference evidence="5 6" key="1">
    <citation type="submission" date="2020-08" db="EMBL/GenBank/DDBJ databases">
        <title>Genomic Encyclopedia of Type Strains, Phase IV (KMG-IV): sequencing the most valuable type-strain genomes for metagenomic binning, comparative biology and taxonomic classification.</title>
        <authorList>
            <person name="Goeker M."/>
        </authorList>
    </citation>
    <scope>NUCLEOTIDE SEQUENCE [LARGE SCALE GENOMIC DNA]</scope>
    <source>
        <strain evidence="5 6">DSM 12251</strain>
    </source>
</reference>
<protein>
    <recommendedName>
        <fullName evidence="4">phosphoglycolate phosphatase</fullName>
        <ecNumber evidence="4">3.1.3.18</ecNumber>
    </recommendedName>
</protein>
<dbReference type="GO" id="GO:0005829">
    <property type="term" value="C:cytosol"/>
    <property type="evidence" value="ECO:0007669"/>
    <property type="project" value="TreeGrafter"/>
</dbReference>
<dbReference type="GO" id="GO:0008967">
    <property type="term" value="F:phosphoglycolate phosphatase activity"/>
    <property type="evidence" value="ECO:0007669"/>
    <property type="project" value="UniProtKB-EC"/>
</dbReference>
<dbReference type="NCBIfam" id="TIGR01509">
    <property type="entry name" value="HAD-SF-IA-v3"/>
    <property type="match status" value="1"/>
</dbReference>
<dbReference type="NCBIfam" id="TIGR01549">
    <property type="entry name" value="HAD-SF-IA-v1"/>
    <property type="match status" value="1"/>
</dbReference>
<gene>
    <name evidence="5" type="ORF">HNQ64_000888</name>
</gene>
<dbReference type="EC" id="3.1.3.18" evidence="4"/>
<dbReference type="InterPro" id="IPR023198">
    <property type="entry name" value="PGP-like_dom2"/>
</dbReference>
<dbReference type="GO" id="GO:0006281">
    <property type="term" value="P:DNA repair"/>
    <property type="evidence" value="ECO:0007669"/>
    <property type="project" value="TreeGrafter"/>
</dbReference>
<sequence length="220" mass="24277">MLKAFIFDLDGTLIDSLADIAASINRMLEARGYPLCKDAGIFKQMVGDGMEKLVERALPETARSEEMIRLCTEEYRAFYDIHWQEQTQPYPHIVEVLAALKAKGLKLGVISNKAHRFTVPMTEHFFGSDCFELILGQRAEVPRKPDPAGAHEAATILGLRPEECAYVGDSGIDMAFAKSSGMVGIGVDWGFRSVAELTEHGATYVISTPGELLEIYDKSC</sequence>
<evidence type="ECO:0000256" key="1">
    <source>
        <dbReference type="ARBA" id="ARBA00000830"/>
    </source>
</evidence>
<dbReference type="Gene3D" id="3.40.50.1000">
    <property type="entry name" value="HAD superfamily/HAD-like"/>
    <property type="match status" value="1"/>
</dbReference>
<dbReference type="InterPro" id="IPR006439">
    <property type="entry name" value="HAD-SF_hydro_IA"/>
</dbReference>
<dbReference type="SUPFAM" id="SSF56784">
    <property type="entry name" value="HAD-like"/>
    <property type="match status" value="1"/>
</dbReference>
<evidence type="ECO:0000256" key="3">
    <source>
        <dbReference type="ARBA" id="ARBA00006171"/>
    </source>
</evidence>
<evidence type="ECO:0000256" key="4">
    <source>
        <dbReference type="ARBA" id="ARBA00013078"/>
    </source>
</evidence>
<comment type="catalytic activity">
    <reaction evidence="1">
        <text>2-phosphoglycolate + H2O = glycolate + phosphate</text>
        <dbReference type="Rhea" id="RHEA:14369"/>
        <dbReference type="ChEBI" id="CHEBI:15377"/>
        <dbReference type="ChEBI" id="CHEBI:29805"/>
        <dbReference type="ChEBI" id="CHEBI:43474"/>
        <dbReference type="ChEBI" id="CHEBI:58033"/>
        <dbReference type="EC" id="3.1.3.18"/>
    </reaction>
</comment>
<dbReference type="SFLD" id="SFLDG01129">
    <property type="entry name" value="C1.5:_HAD__Beta-PGM__Phosphata"/>
    <property type="match status" value="1"/>
</dbReference>
<proteinExistence type="inferred from homology"/>
<dbReference type="PANTHER" id="PTHR43434:SF1">
    <property type="entry name" value="PHOSPHOGLYCOLATE PHOSPHATASE"/>
    <property type="match status" value="1"/>
</dbReference>
<dbReference type="PANTHER" id="PTHR43434">
    <property type="entry name" value="PHOSPHOGLYCOLATE PHOSPHATASE"/>
    <property type="match status" value="1"/>
</dbReference>
<accession>A0A7W7YIA8</accession>
<dbReference type="PRINTS" id="PR00413">
    <property type="entry name" value="HADHALOGNASE"/>
</dbReference>
<dbReference type="AlphaFoldDB" id="A0A7W7YIA8"/>
<dbReference type="Proteomes" id="UP000534294">
    <property type="component" value="Unassembled WGS sequence"/>
</dbReference>
<dbReference type="Gene3D" id="1.10.150.240">
    <property type="entry name" value="Putative phosphatase, domain 2"/>
    <property type="match status" value="1"/>
</dbReference>
<keyword evidence="6" id="KW-1185">Reference proteome</keyword>
<organism evidence="5 6">
    <name type="scientific">Prosthecobacter dejongeii</name>
    <dbReference type="NCBI Taxonomy" id="48465"/>
    <lineage>
        <taxon>Bacteria</taxon>
        <taxon>Pseudomonadati</taxon>
        <taxon>Verrucomicrobiota</taxon>
        <taxon>Verrucomicrobiia</taxon>
        <taxon>Verrucomicrobiales</taxon>
        <taxon>Verrucomicrobiaceae</taxon>
        <taxon>Prosthecobacter</taxon>
    </lineage>
</organism>
<dbReference type="InterPro" id="IPR023214">
    <property type="entry name" value="HAD_sf"/>
</dbReference>
<dbReference type="EMBL" id="JACHIF010000001">
    <property type="protein sequence ID" value="MBB5036654.1"/>
    <property type="molecule type" value="Genomic_DNA"/>
</dbReference>
<comment type="pathway">
    <text evidence="2">Organic acid metabolism; glycolate biosynthesis; glycolate from 2-phosphoglycolate: step 1/1.</text>
</comment>
<name>A0A7W7YIA8_9BACT</name>
<dbReference type="Pfam" id="PF13419">
    <property type="entry name" value="HAD_2"/>
    <property type="match status" value="1"/>
</dbReference>
<dbReference type="InterPro" id="IPR050155">
    <property type="entry name" value="HAD-like_hydrolase_sf"/>
</dbReference>